<dbReference type="OrthoDB" id="2739885at2759"/>
<dbReference type="EMBL" id="AYKW01000001">
    <property type="protein sequence ID" value="PIL37680.1"/>
    <property type="molecule type" value="Genomic_DNA"/>
</dbReference>
<comment type="caution">
    <text evidence="1">The sequence shown here is derived from an EMBL/GenBank/DDBJ whole genome shotgun (WGS) entry which is preliminary data.</text>
</comment>
<protein>
    <submittedName>
        <fullName evidence="1">Uncharacterized protein</fullName>
    </submittedName>
</protein>
<reference evidence="1 2" key="1">
    <citation type="journal article" date="2015" name="Sci. Rep.">
        <title>Chromosome-level genome map provides insights into diverse defense mechanisms in the medicinal fungus Ganoderma sinense.</title>
        <authorList>
            <person name="Zhu Y."/>
            <person name="Xu J."/>
            <person name="Sun C."/>
            <person name="Zhou S."/>
            <person name="Xu H."/>
            <person name="Nelson D.R."/>
            <person name="Qian J."/>
            <person name="Song J."/>
            <person name="Luo H."/>
            <person name="Xiang L."/>
            <person name="Li Y."/>
            <person name="Xu Z."/>
            <person name="Ji A."/>
            <person name="Wang L."/>
            <person name="Lu S."/>
            <person name="Hayward A."/>
            <person name="Sun W."/>
            <person name="Li X."/>
            <person name="Schwartz D.C."/>
            <person name="Wang Y."/>
            <person name="Chen S."/>
        </authorList>
    </citation>
    <scope>NUCLEOTIDE SEQUENCE [LARGE SCALE GENOMIC DNA]</scope>
    <source>
        <strain evidence="1 2">ZZ0214-1</strain>
    </source>
</reference>
<sequence length="233" mass="25795">MFIYSGNLGNCQYGPNETITVVFPARFELLDPVTAYWQWSNDPKLNKKASVANCGHIHSLTKTSDGYCLIHFSFGPCSFEGTVSPDLKTLSLTMDYPAGSPIGEPFSLTAMHTNHANVRSAMVYTGNLDWVPYARGEMMTIVVPYGVTKDAFFGLYYRWNQDPTRSRANVNAAVNGVFQNVNVESSGRITATYKDPNYTYSFTFGDRKGSLVLSNIRRGDVSDDAHFVVAYAG</sequence>
<accession>A0A2G8SV95</accession>
<keyword evidence="2" id="KW-1185">Reference proteome</keyword>
<dbReference type="Proteomes" id="UP000230002">
    <property type="component" value="Unassembled WGS sequence"/>
</dbReference>
<proteinExistence type="predicted"/>
<evidence type="ECO:0000313" key="2">
    <source>
        <dbReference type="Proteomes" id="UP000230002"/>
    </source>
</evidence>
<organism evidence="1 2">
    <name type="scientific">Ganoderma sinense ZZ0214-1</name>
    <dbReference type="NCBI Taxonomy" id="1077348"/>
    <lineage>
        <taxon>Eukaryota</taxon>
        <taxon>Fungi</taxon>
        <taxon>Dikarya</taxon>
        <taxon>Basidiomycota</taxon>
        <taxon>Agaricomycotina</taxon>
        <taxon>Agaricomycetes</taxon>
        <taxon>Polyporales</taxon>
        <taxon>Polyporaceae</taxon>
        <taxon>Ganoderma</taxon>
    </lineage>
</organism>
<dbReference type="AlphaFoldDB" id="A0A2G8SV95"/>
<gene>
    <name evidence="1" type="ORF">GSI_01374</name>
</gene>
<name>A0A2G8SV95_9APHY</name>
<evidence type="ECO:0000313" key="1">
    <source>
        <dbReference type="EMBL" id="PIL37680.1"/>
    </source>
</evidence>